<sequence length="194" mass="20931">MASQVKARYQFPGGQNLEIAQGDITAEDVEAIVNAANAMLQHGAGVAGAILRKGGPQIQEESDAWVRQHGPVTHGRPAYTHAGRLPFRYIIHAVGPIWGEGDEQSKLSAAISGSLQLAEMLGIRSLAFPAISTGIFGVPKDLAARVFLQTIADYFSQSPNSPLSLVRITLYDTPTLEVFLETFETWRKSQSPTS</sequence>
<dbReference type="EMBL" id="LGKO01000002">
    <property type="protein sequence ID" value="KPL84313.1"/>
    <property type="molecule type" value="Genomic_DNA"/>
</dbReference>
<comment type="caution">
    <text evidence="2">The sequence shown here is derived from an EMBL/GenBank/DDBJ whole genome shotgun (WGS) entry which is preliminary data.</text>
</comment>
<accession>A0A0P6XVP2</accession>
<dbReference type="SMART" id="SM00506">
    <property type="entry name" value="A1pp"/>
    <property type="match status" value="1"/>
</dbReference>
<dbReference type="STRING" id="869279.SE15_04090"/>
<dbReference type="Proteomes" id="UP000050544">
    <property type="component" value="Unassembled WGS sequence"/>
</dbReference>
<dbReference type="RefSeq" id="WP_054520809.1">
    <property type="nucleotide sequence ID" value="NZ_LGKO01000002.1"/>
</dbReference>
<dbReference type="InterPro" id="IPR043472">
    <property type="entry name" value="Macro_dom-like"/>
</dbReference>
<dbReference type="PANTHER" id="PTHR11106">
    <property type="entry name" value="GANGLIOSIDE INDUCED DIFFERENTIATION ASSOCIATED PROTEIN 2-RELATED"/>
    <property type="match status" value="1"/>
</dbReference>
<dbReference type="Pfam" id="PF01661">
    <property type="entry name" value="Macro"/>
    <property type="match status" value="1"/>
</dbReference>
<dbReference type="InterPro" id="IPR002589">
    <property type="entry name" value="Macro_dom"/>
</dbReference>
<reference evidence="2 3" key="1">
    <citation type="submission" date="2015-07" db="EMBL/GenBank/DDBJ databases">
        <title>Whole genome sequence of Thermanaerothrix daxensis DSM 23592.</title>
        <authorList>
            <person name="Hemp J."/>
            <person name="Ward L.M."/>
            <person name="Pace L.A."/>
            <person name="Fischer W.W."/>
        </authorList>
    </citation>
    <scope>NUCLEOTIDE SEQUENCE [LARGE SCALE GENOMIC DNA]</scope>
    <source>
        <strain evidence="2 3">GNS-1</strain>
    </source>
</reference>
<organism evidence="2 3">
    <name type="scientific">Thermanaerothrix daxensis</name>
    <dbReference type="NCBI Taxonomy" id="869279"/>
    <lineage>
        <taxon>Bacteria</taxon>
        <taxon>Bacillati</taxon>
        <taxon>Chloroflexota</taxon>
        <taxon>Anaerolineae</taxon>
        <taxon>Anaerolineales</taxon>
        <taxon>Anaerolineaceae</taxon>
        <taxon>Thermanaerothrix</taxon>
    </lineage>
</organism>
<dbReference type="PANTHER" id="PTHR11106:SF111">
    <property type="entry name" value="MACRO DOMAIN-CONTAINING PROTEIN"/>
    <property type="match status" value="1"/>
</dbReference>
<dbReference type="PROSITE" id="PS51154">
    <property type="entry name" value="MACRO"/>
    <property type="match status" value="1"/>
</dbReference>
<feature type="domain" description="Macro" evidence="1">
    <location>
        <begin position="4"/>
        <end position="187"/>
    </location>
</feature>
<proteinExistence type="predicted"/>
<dbReference type="CDD" id="cd02907">
    <property type="entry name" value="Macro_Af1521_BAL-like"/>
    <property type="match status" value="1"/>
</dbReference>
<name>A0A0P6XVP2_9CHLR</name>
<protein>
    <recommendedName>
        <fullName evidence="1">Macro domain-containing protein</fullName>
    </recommendedName>
</protein>
<dbReference type="SUPFAM" id="SSF52949">
    <property type="entry name" value="Macro domain-like"/>
    <property type="match status" value="1"/>
</dbReference>
<dbReference type="OrthoDB" id="6194521at2"/>
<keyword evidence="3" id="KW-1185">Reference proteome</keyword>
<evidence type="ECO:0000313" key="3">
    <source>
        <dbReference type="Proteomes" id="UP000050544"/>
    </source>
</evidence>
<evidence type="ECO:0000259" key="1">
    <source>
        <dbReference type="PROSITE" id="PS51154"/>
    </source>
</evidence>
<dbReference type="Gene3D" id="3.40.220.10">
    <property type="entry name" value="Leucine Aminopeptidase, subunit E, domain 1"/>
    <property type="match status" value="1"/>
</dbReference>
<dbReference type="AlphaFoldDB" id="A0A0P6XVP2"/>
<gene>
    <name evidence="2" type="ORF">SE15_04090</name>
</gene>
<evidence type="ECO:0000313" key="2">
    <source>
        <dbReference type="EMBL" id="KPL84313.1"/>
    </source>
</evidence>